<evidence type="ECO:0000256" key="5">
    <source>
        <dbReference type="SAM" id="SignalP"/>
    </source>
</evidence>
<dbReference type="CDD" id="cd16917">
    <property type="entry name" value="HATPase_UhpB-NarQ-NarX-like"/>
    <property type="match status" value="1"/>
</dbReference>
<dbReference type="Gene3D" id="1.20.5.1930">
    <property type="match status" value="1"/>
</dbReference>
<evidence type="ECO:0000313" key="9">
    <source>
        <dbReference type="Proteomes" id="UP000644507"/>
    </source>
</evidence>
<evidence type="ECO:0000313" key="8">
    <source>
        <dbReference type="EMBL" id="GHC48720.1"/>
    </source>
</evidence>
<gene>
    <name evidence="8" type="ORF">GCM10007100_13310</name>
</gene>
<evidence type="ECO:0000256" key="2">
    <source>
        <dbReference type="ARBA" id="ARBA00022777"/>
    </source>
</evidence>
<proteinExistence type="predicted"/>
<feature type="domain" description="Histidine kinase/HSP90-like ATPase" evidence="6">
    <location>
        <begin position="758"/>
        <end position="846"/>
    </location>
</feature>
<dbReference type="InterPro" id="IPR013320">
    <property type="entry name" value="ConA-like_dom_sf"/>
</dbReference>
<evidence type="ECO:0000256" key="4">
    <source>
        <dbReference type="SAM" id="Phobius"/>
    </source>
</evidence>
<dbReference type="InterPro" id="IPR036890">
    <property type="entry name" value="HATPase_C_sf"/>
</dbReference>
<accession>A0A918TGY3</accession>
<keyword evidence="2" id="KW-0418">Kinase</keyword>
<dbReference type="SUPFAM" id="SSF55874">
    <property type="entry name" value="ATPase domain of HSP90 chaperone/DNA topoisomerase II/histidine kinase"/>
    <property type="match status" value="1"/>
</dbReference>
<dbReference type="Gene3D" id="3.30.565.10">
    <property type="entry name" value="Histidine kinase-like ATPase, C-terminal domain"/>
    <property type="match status" value="1"/>
</dbReference>
<dbReference type="GO" id="GO:0046983">
    <property type="term" value="F:protein dimerization activity"/>
    <property type="evidence" value="ECO:0007669"/>
    <property type="project" value="InterPro"/>
</dbReference>
<evidence type="ECO:0000256" key="1">
    <source>
        <dbReference type="ARBA" id="ARBA00022679"/>
    </source>
</evidence>
<feature type="transmembrane region" description="Helical" evidence="4">
    <location>
        <begin position="606"/>
        <end position="624"/>
    </location>
</feature>
<evidence type="ECO:0008006" key="10">
    <source>
        <dbReference type="Google" id="ProtNLM"/>
    </source>
</evidence>
<feature type="signal peptide" evidence="5">
    <location>
        <begin position="1"/>
        <end position="24"/>
    </location>
</feature>
<keyword evidence="5" id="KW-0732">Signal</keyword>
<dbReference type="EMBL" id="BMXI01000004">
    <property type="protein sequence ID" value="GHC48720.1"/>
    <property type="molecule type" value="Genomic_DNA"/>
</dbReference>
<feature type="chain" id="PRO_5037549056" description="Histidine kinase domain-containing protein" evidence="5">
    <location>
        <begin position="25"/>
        <end position="856"/>
    </location>
</feature>
<keyword evidence="4" id="KW-0472">Membrane</keyword>
<dbReference type="InterPro" id="IPR050482">
    <property type="entry name" value="Sensor_HK_TwoCompSys"/>
</dbReference>
<dbReference type="Proteomes" id="UP000644507">
    <property type="component" value="Unassembled WGS sequence"/>
</dbReference>
<dbReference type="InterPro" id="IPR003594">
    <property type="entry name" value="HATPase_dom"/>
</dbReference>
<keyword evidence="9" id="KW-1185">Reference proteome</keyword>
<reference evidence="8" key="2">
    <citation type="submission" date="2020-09" db="EMBL/GenBank/DDBJ databases">
        <authorList>
            <person name="Sun Q."/>
            <person name="Kim S."/>
        </authorList>
    </citation>
    <scope>NUCLEOTIDE SEQUENCE</scope>
    <source>
        <strain evidence="8">KCTC 12988</strain>
    </source>
</reference>
<comment type="caution">
    <text evidence="8">The sequence shown here is derived from an EMBL/GenBank/DDBJ whole genome shotgun (WGS) entry which is preliminary data.</text>
</comment>
<keyword evidence="4" id="KW-1133">Transmembrane helix</keyword>
<evidence type="ECO:0000259" key="7">
    <source>
        <dbReference type="Pfam" id="PF07730"/>
    </source>
</evidence>
<keyword evidence="3" id="KW-0902">Two-component regulatory system</keyword>
<protein>
    <recommendedName>
        <fullName evidence="10">Histidine kinase domain-containing protein</fullName>
    </recommendedName>
</protein>
<dbReference type="GO" id="GO:0016020">
    <property type="term" value="C:membrane"/>
    <property type="evidence" value="ECO:0007669"/>
    <property type="project" value="InterPro"/>
</dbReference>
<sequence>MPFSLFLRLALFSVALCGQLFVAAAETAIAPYQADPHTLHLWHLDEAKAPFRDEGPTQTDMLGLFNGARPSQNSYPGLGKAISFNHNVGGTPGNSDLMGAVLIAKEELAEGAADRVDSSFQYFGEDGAFTFEAVVKLDQHPSEAEVIALSILSMDGEDNERIFNFRIERQGFLTFNPLPDSGSTGGAMATIPTVGPHALNTKDWFHVAVTYNGREETSANLRLYWTRLDSGATEANLIGGGTLSNDLNGRLGDLAIGNEARNHFNAEAEPFCGNIDEVRISSLARHETDYLFVPGEMRVPSEKFDPSPSNKARSDGKILTITEMRVDGKPVALPDRPGSSPLTLPPGIHRIDFDLQFNSQLQSLSGLSDIRCQMEGFDESWRNADAGMSLTFQVLDAQDRIVSQNRHLVNGSSDGWKTPISESTFGPRAEPLFIPLTGRKLRISLDSGPPDTTGNFAISQLNLSLASDSANSFWPNSNLADGENLDSPAGVPRGWTRSGGDPAIAQVDRSSTSRFLVLVDGEQSKSGSWISEIDLDPEIHLGKTISCTWKESYNVFAKGVHQSSFLNVSSGDYVFRAVGLINGELIDGPDLVQAFRVRPALSERAWFWPALTSATVALFALALFRHARRLNRRRLRQMWFENAIEQDRIRIARDMHDDLGNRICFLRMTAARAKEEAERDPAKLKQHLGKLGASARELVNAMNELVWAVDPKYDTLDHLASHLTRVAEDVFGDSTILCRFDIPSRVPDYVLGSDYRHHISLAVKEALYNVVKHAGPCEVHLSLDCSDDQLNIEVRDNGCGFDPKQTDPICNGLKNLVGRMKDLGGSCKIISSLGKGTQVCLSAPLPTQDESSCPIL</sequence>
<dbReference type="AlphaFoldDB" id="A0A918TGY3"/>
<keyword evidence="1" id="KW-0808">Transferase</keyword>
<keyword evidence="4" id="KW-0812">Transmembrane</keyword>
<reference evidence="8" key="1">
    <citation type="journal article" date="2014" name="Int. J. Syst. Evol. Microbiol.">
        <title>Complete genome sequence of Corynebacterium casei LMG S-19264T (=DSM 44701T), isolated from a smear-ripened cheese.</title>
        <authorList>
            <consortium name="US DOE Joint Genome Institute (JGI-PGF)"/>
            <person name="Walter F."/>
            <person name="Albersmeier A."/>
            <person name="Kalinowski J."/>
            <person name="Ruckert C."/>
        </authorList>
    </citation>
    <scope>NUCLEOTIDE SEQUENCE</scope>
    <source>
        <strain evidence="8">KCTC 12988</strain>
    </source>
</reference>
<dbReference type="RefSeq" id="WP_377047539.1">
    <property type="nucleotide sequence ID" value="NZ_JBHLZH010000011.1"/>
</dbReference>
<dbReference type="Gene3D" id="2.60.120.200">
    <property type="match status" value="1"/>
</dbReference>
<dbReference type="PANTHER" id="PTHR24421:SF61">
    <property type="entry name" value="OXYGEN SENSOR HISTIDINE KINASE NREB"/>
    <property type="match status" value="1"/>
</dbReference>
<dbReference type="GO" id="GO:0000155">
    <property type="term" value="F:phosphorelay sensor kinase activity"/>
    <property type="evidence" value="ECO:0007669"/>
    <property type="project" value="InterPro"/>
</dbReference>
<feature type="domain" description="Signal transduction histidine kinase subgroup 3 dimerisation and phosphoacceptor" evidence="7">
    <location>
        <begin position="648"/>
        <end position="712"/>
    </location>
</feature>
<name>A0A918TGY3_9BACT</name>
<dbReference type="SUPFAM" id="SSF49899">
    <property type="entry name" value="Concanavalin A-like lectins/glucanases"/>
    <property type="match status" value="1"/>
</dbReference>
<organism evidence="8 9">
    <name type="scientific">Roseibacillus persicicus</name>
    <dbReference type="NCBI Taxonomy" id="454148"/>
    <lineage>
        <taxon>Bacteria</taxon>
        <taxon>Pseudomonadati</taxon>
        <taxon>Verrucomicrobiota</taxon>
        <taxon>Verrucomicrobiia</taxon>
        <taxon>Verrucomicrobiales</taxon>
        <taxon>Verrucomicrobiaceae</taxon>
        <taxon>Roseibacillus</taxon>
    </lineage>
</organism>
<evidence type="ECO:0000259" key="6">
    <source>
        <dbReference type="Pfam" id="PF02518"/>
    </source>
</evidence>
<dbReference type="Pfam" id="PF02518">
    <property type="entry name" value="HATPase_c"/>
    <property type="match status" value="1"/>
</dbReference>
<dbReference type="InterPro" id="IPR011712">
    <property type="entry name" value="Sig_transdc_His_kin_sub3_dim/P"/>
</dbReference>
<dbReference type="PANTHER" id="PTHR24421">
    <property type="entry name" value="NITRATE/NITRITE SENSOR PROTEIN NARX-RELATED"/>
    <property type="match status" value="1"/>
</dbReference>
<evidence type="ECO:0000256" key="3">
    <source>
        <dbReference type="ARBA" id="ARBA00023012"/>
    </source>
</evidence>
<dbReference type="Pfam" id="PF07730">
    <property type="entry name" value="HisKA_3"/>
    <property type="match status" value="1"/>
</dbReference>
<dbReference type="Pfam" id="PF13385">
    <property type="entry name" value="Laminin_G_3"/>
    <property type="match status" value="1"/>
</dbReference>